<dbReference type="AlphaFoldDB" id="A0A0G0QUM9"/>
<feature type="transmembrane region" description="Helical" evidence="1">
    <location>
        <begin position="49"/>
        <end position="71"/>
    </location>
</feature>
<feature type="transmembrane region" description="Helical" evidence="1">
    <location>
        <begin position="130"/>
        <end position="149"/>
    </location>
</feature>
<gene>
    <name evidence="2" type="ORF">UT40_C0006G0035</name>
</gene>
<accession>A0A0G0QUM9</accession>
<protein>
    <recommendedName>
        <fullName evidence="4">Membrane-bound metal-dependent hydrolase</fullName>
    </recommendedName>
</protein>
<keyword evidence="1" id="KW-0812">Transmembrane</keyword>
<keyword evidence="1" id="KW-0472">Membrane</keyword>
<evidence type="ECO:0000313" key="3">
    <source>
        <dbReference type="Proteomes" id="UP000034690"/>
    </source>
</evidence>
<name>A0A0G0QUM9_9BACT</name>
<feature type="transmembrane region" description="Helical" evidence="1">
    <location>
        <begin position="91"/>
        <end position="110"/>
    </location>
</feature>
<sequence length="156" mass="18466">MVVLDLPESLNVILKNGLIWHEIVHILIATPFALYIYKKTHQFKSVLVVYFVTLILDIDHLADYFLFYGLNFNLADFLRLEYLGFGKKVDWALVPFHAWEWLVILILINIRKSWKSNWRGVLLGYIPHMIYDYVSVGGVTFYFITYRLIVLERLLP</sequence>
<proteinExistence type="predicted"/>
<keyword evidence="1" id="KW-1133">Transmembrane helix</keyword>
<reference evidence="2 3" key="1">
    <citation type="journal article" date="2015" name="Nature">
        <title>rRNA introns, odd ribosomes, and small enigmatic genomes across a large radiation of phyla.</title>
        <authorList>
            <person name="Brown C.T."/>
            <person name="Hug L.A."/>
            <person name="Thomas B.C."/>
            <person name="Sharon I."/>
            <person name="Castelle C.J."/>
            <person name="Singh A."/>
            <person name="Wilkins M.J."/>
            <person name="Williams K.H."/>
            <person name="Banfield J.F."/>
        </authorList>
    </citation>
    <scope>NUCLEOTIDE SEQUENCE [LARGE SCALE GENOMIC DNA]</scope>
</reference>
<evidence type="ECO:0008006" key="4">
    <source>
        <dbReference type="Google" id="ProtNLM"/>
    </source>
</evidence>
<evidence type="ECO:0000256" key="1">
    <source>
        <dbReference type="SAM" id="Phobius"/>
    </source>
</evidence>
<evidence type="ECO:0000313" key="2">
    <source>
        <dbReference type="EMBL" id="KKR14045.1"/>
    </source>
</evidence>
<feature type="transmembrane region" description="Helical" evidence="1">
    <location>
        <begin position="18"/>
        <end position="37"/>
    </location>
</feature>
<organism evidence="2 3">
    <name type="scientific">Candidatus Woesebacteria bacterium GW2011_GWA1_39_21b</name>
    <dbReference type="NCBI Taxonomy" id="1618551"/>
    <lineage>
        <taxon>Bacteria</taxon>
        <taxon>Candidatus Woeseibacteriota</taxon>
    </lineage>
</organism>
<dbReference type="Proteomes" id="UP000034690">
    <property type="component" value="Unassembled WGS sequence"/>
</dbReference>
<dbReference type="EMBL" id="LBWQ01000006">
    <property type="protein sequence ID" value="KKR14045.1"/>
    <property type="molecule type" value="Genomic_DNA"/>
</dbReference>
<comment type="caution">
    <text evidence="2">The sequence shown here is derived from an EMBL/GenBank/DDBJ whole genome shotgun (WGS) entry which is preliminary data.</text>
</comment>